<dbReference type="InterPro" id="IPR020616">
    <property type="entry name" value="Thiolase_N"/>
</dbReference>
<geneLocation type="plasmid" evidence="5 6">
    <name>HMPLAS1</name>
</geneLocation>
<feature type="domain" description="Thiolase N-terminal" evidence="3">
    <location>
        <begin position="5"/>
        <end position="221"/>
    </location>
</feature>
<protein>
    <submittedName>
        <fullName evidence="5">3-ketoacyl-CoA thiolase</fullName>
    </submittedName>
</protein>
<accession>A0A059TYN4</accession>
<dbReference type="PIRSF" id="PIRSF000429">
    <property type="entry name" value="Ac-CoA_Ac_transf"/>
    <property type="match status" value="1"/>
</dbReference>
<name>A0A059TYN4_HALMT</name>
<dbReference type="PANTHER" id="PTHR42870">
    <property type="entry name" value="ACETYL-COA C-ACETYLTRANSFERASE"/>
    <property type="match status" value="1"/>
</dbReference>
<dbReference type="CDD" id="cd00829">
    <property type="entry name" value="SCP-x_thiolase"/>
    <property type="match status" value="1"/>
</dbReference>
<evidence type="ECO:0000256" key="2">
    <source>
        <dbReference type="SAM" id="MobiDB-lite"/>
    </source>
</evidence>
<keyword evidence="1" id="KW-0414">Isoprene biosynthesis</keyword>
<dbReference type="InterPro" id="IPR055140">
    <property type="entry name" value="Thiolase_C_2"/>
</dbReference>
<dbReference type="SUPFAM" id="SSF53901">
    <property type="entry name" value="Thiolase-like"/>
    <property type="match status" value="1"/>
</dbReference>
<dbReference type="Pfam" id="PF22691">
    <property type="entry name" value="Thiolase_C_1"/>
    <property type="match status" value="1"/>
</dbReference>
<dbReference type="InterPro" id="IPR002155">
    <property type="entry name" value="Thiolase"/>
</dbReference>
<proteinExistence type="predicted"/>
<dbReference type="Pfam" id="PF00108">
    <property type="entry name" value="Thiolase_N"/>
    <property type="match status" value="1"/>
</dbReference>
<feature type="compositionally biased region" description="Polar residues" evidence="2">
    <location>
        <begin position="8"/>
        <end position="20"/>
    </location>
</feature>
<dbReference type="GO" id="GO:0016747">
    <property type="term" value="F:acyltransferase activity, transferring groups other than amino-acyl groups"/>
    <property type="evidence" value="ECO:0007669"/>
    <property type="project" value="InterPro"/>
</dbReference>
<evidence type="ECO:0000259" key="4">
    <source>
        <dbReference type="Pfam" id="PF22691"/>
    </source>
</evidence>
<evidence type="ECO:0000313" key="5">
    <source>
        <dbReference type="EMBL" id="AHZ24333.1"/>
    </source>
</evidence>
<evidence type="ECO:0000313" key="6">
    <source>
        <dbReference type="Proteomes" id="UP000027075"/>
    </source>
</evidence>
<feature type="region of interest" description="Disordered" evidence="2">
    <location>
        <begin position="1"/>
        <end position="20"/>
    </location>
</feature>
<reference evidence="5 6" key="1">
    <citation type="submission" date="2014-04" db="EMBL/GenBank/DDBJ databases">
        <title>Transcriptional profiles of Haloferax mediterranei on the basis of nitrogen availability.</title>
        <authorList>
            <person name="Bautista V."/>
        </authorList>
    </citation>
    <scope>NUCLEOTIDE SEQUENCE [LARGE SCALE GENOMIC DNA]</scope>
    <source>
        <strain evidence="6">ATCC 33500 / DSM 1411 / JCM 8866 / NBRC 14739 / NCIMB 2177 / R-4</strain>
        <plasmid evidence="6">Plasmid HMPLAS1</plasmid>
    </source>
</reference>
<keyword evidence="5" id="KW-0614">Plasmid</keyword>
<dbReference type="Gene3D" id="3.40.47.10">
    <property type="match status" value="1"/>
</dbReference>
<organism evidence="5 6">
    <name type="scientific">Haloferax mediterranei (strain ATCC 33500 / DSM 1411 / JCM 8866 / NBRC 14739 / NCIMB 2177 / R-4)</name>
    <name type="common">Halobacterium mediterranei</name>
    <dbReference type="NCBI Taxonomy" id="523841"/>
    <lineage>
        <taxon>Archaea</taxon>
        <taxon>Methanobacteriati</taxon>
        <taxon>Methanobacteriota</taxon>
        <taxon>Stenosarchaea group</taxon>
        <taxon>Halobacteria</taxon>
        <taxon>Halobacteriales</taxon>
        <taxon>Haloferacaceae</taxon>
        <taxon>Haloferax</taxon>
    </lineage>
</organism>
<dbReference type="AlphaFoldDB" id="A0A059TYN4"/>
<gene>
    <name evidence="5" type="ORF">BM92_15495</name>
</gene>
<dbReference type="EMBL" id="CP007554">
    <property type="protein sequence ID" value="AHZ24333.1"/>
    <property type="molecule type" value="Genomic_DNA"/>
</dbReference>
<evidence type="ECO:0000259" key="3">
    <source>
        <dbReference type="Pfam" id="PF00108"/>
    </source>
</evidence>
<sequence>MGTKIASAASTTYGKHPNSSSRELLSEAAVKAFDETDISPGDLDAVYIGNFMGGLIEDQGHIGALMADHVGAREAASVRIESACVSGGATFCQAVQAVESGDADVVLAGGVEMMSTTDIEHVTDALANAADDVYENEQGLTFPGIYALMARRYMHEFDVMREDLAAVSVKNHRHAVDNPLAQFRKELSVREVVESKPVATPITLYDACPVSDGASVAIVVSDTFAADHGLETSAEVLGTGQSSDALALQDRAAISRTPAAERAAERAYENASVTADDIDVAEVHDCFTIAEILALEALSFYERGEGTRGAVEGETAADGHIPVNTSGGLIGKGHPVGATGIGQIVELTKQLEGRHPNQVSEAEVALAHNVGGSGASTTVTILGVSKYASVVRRVHRCDCVGRPAVPRLRDVRTRDAPTSTALSCVWLD</sequence>
<dbReference type="PANTHER" id="PTHR42870:SF6">
    <property type="entry name" value="ACETYL-COA C-ACYLTRANSFERASE"/>
    <property type="match status" value="1"/>
</dbReference>
<dbReference type="NCBIfam" id="NF004720">
    <property type="entry name" value="PRK06064.1"/>
    <property type="match status" value="1"/>
</dbReference>
<dbReference type="Proteomes" id="UP000027075">
    <property type="component" value="Plasmid HMPLAS1"/>
</dbReference>
<dbReference type="InterPro" id="IPR016039">
    <property type="entry name" value="Thiolase-like"/>
</dbReference>
<dbReference type="GO" id="GO:0008299">
    <property type="term" value="P:isoprenoid biosynthetic process"/>
    <property type="evidence" value="ECO:0007669"/>
    <property type="project" value="UniProtKB-KW"/>
</dbReference>
<dbReference type="RefSeq" id="WP_231512988.1">
    <property type="nucleotide sequence ID" value="NZ_CP007554.1"/>
</dbReference>
<evidence type="ECO:0000256" key="1">
    <source>
        <dbReference type="ARBA" id="ARBA00023229"/>
    </source>
</evidence>
<feature type="domain" description="Thiolase C-terminal" evidence="4">
    <location>
        <begin position="240"/>
        <end position="383"/>
    </location>
</feature>